<dbReference type="InterPro" id="IPR005171">
    <property type="entry name" value="Cyt_c_oxidase_su4_prok"/>
</dbReference>
<gene>
    <name evidence="7" type="ORF">HPF_07405</name>
</gene>
<name>A0A4P6X1M7_HYDPS</name>
<evidence type="ECO:0000256" key="6">
    <source>
        <dbReference type="SAM" id="Phobius"/>
    </source>
</evidence>
<evidence type="ECO:0000256" key="2">
    <source>
        <dbReference type="ARBA" id="ARBA00022475"/>
    </source>
</evidence>
<evidence type="ECO:0000256" key="5">
    <source>
        <dbReference type="ARBA" id="ARBA00023136"/>
    </source>
</evidence>
<dbReference type="Pfam" id="PF03626">
    <property type="entry name" value="COX4_pro"/>
    <property type="match status" value="1"/>
</dbReference>
<organism evidence="7 8">
    <name type="scientific">Hydrogenophaga pseudoflava</name>
    <name type="common">Pseudomonas carboxydoflava</name>
    <dbReference type="NCBI Taxonomy" id="47421"/>
    <lineage>
        <taxon>Bacteria</taxon>
        <taxon>Pseudomonadati</taxon>
        <taxon>Pseudomonadota</taxon>
        <taxon>Betaproteobacteria</taxon>
        <taxon>Burkholderiales</taxon>
        <taxon>Comamonadaceae</taxon>
        <taxon>Hydrogenophaga</taxon>
    </lineage>
</organism>
<dbReference type="AlphaFoldDB" id="A0A4P6X1M7"/>
<keyword evidence="3 6" id="KW-0812">Transmembrane</keyword>
<evidence type="ECO:0000313" key="7">
    <source>
        <dbReference type="EMBL" id="QBM27504.1"/>
    </source>
</evidence>
<evidence type="ECO:0008006" key="9">
    <source>
        <dbReference type="Google" id="ProtNLM"/>
    </source>
</evidence>
<keyword evidence="5 6" id="KW-0472">Membrane</keyword>
<keyword evidence="4 6" id="KW-1133">Transmembrane helix</keyword>
<evidence type="ECO:0000256" key="4">
    <source>
        <dbReference type="ARBA" id="ARBA00022989"/>
    </source>
</evidence>
<dbReference type="GO" id="GO:0005886">
    <property type="term" value="C:plasma membrane"/>
    <property type="evidence" value="ECO:0007669"/>
    <property type="project" value="UniProtKB-SubCell"/>
</dbReference>
<dbReference type="EMBL" id="CP037867">
    <property type="protein sequence ID" value="QBM27504.1"/>
    <property type="molecule type" value="Genomic_DNA"/>
</dbReference>
<proteinExistence type="predicted"/>
<dbReference type="KEGG" id="hpse:HPF_07405"/>
<feature type="transmembrane region" description="Helical" evidence="6">
    <location>
        <begin position="70"/>
        <end position="89"/>
    </location>
</feature>
<sequence>MRLNKADTIFALLALATLASWWLGEGAAVSGQHLGTVATLAVLALSALKGALIALDYMELRQAPALWRRAVMGWLVVVLGLIVLFSVGLRG</sequence>
<keyword evidence="2" id="KW-1003">Cell membrane</keyword>
<evidence type="ECO:0000256" key="3">
    <source>
        <dbReference type="ARBA" id="ARBA00022692"/>
    </source>
</evidence>
<feature type="transmembrane region" description="Helical" evidence="6">
    <location>
        <begin position="36"/>
        <end position="58"/>
    </location>
</feature>
<protein>
    <recommendedName>
        <fullName evidence="9">Prokaryotic Cytochrome C oxidase subunit IV</fullName>
    </recommendedName>
</protein>
<accession>A0A4P6X1M7</accession>
<keyword evidence="8" id="KW-1185">Reference proteome</keyword>
<dbReference type="Proteomes" id="UP000293912">
    <property type="component" value="Chromosome"/>
</dbReference>
<dbReference type="RefSeq" id="WP_133156196.1">
    <property type="nucleotide sequence ID" value="NZ_CP037867.1"/>
</dbReference>
<reference evidence="7 8" key="1">
    <citation type="submission" date="2019-03" db="EMBL/GenBank/DDBJ databases">
        <authorList>
            <person name="Sebastian G."/>
            <person name="Baumann P."/>
            <person name="Ruckert C."/>
            <person name="Kalinowski J."/>
            <person name="Nebel B."/>
            <person name="Takors R."/>
            <person name="Blombach B."/>
        </authorList>
    </citation>
    <scope>NUCLEOTIDE SEQUENCE [LARGE SCALE GENOMIC DNA]</scope>
    <source>
        <strain evidence="7 8">DSM 1084</strain>
    </source>
</reference>
<evidence type="ECO:0000313" key="8">
    <source>
        <dbReference type="Proteomes" id="UP000293912"/>
    </source>
</evidence>
<evidence type="ECO:0000256" key="1">
    <source>
        <dbReference type="ARBA" id="ARBA00004651"/>
    </source>
</evidence>
<comment type="subcellular location">
    <subcellularLocation>
        <location evidence="1">Cell membrane</location>
        <topology evidence="1">Multi-pass membrane protein</topology>
    </subcellularLocation>
</comment>